<dbReference type="HOGENOM" id="CLU_2665276_0_0_6"/>
<organism evidence="2 3">
    <name type="scientific">Escherichia coli O127:H6 (strain E2348/69 / EPEC)</name>
    <dbReference type="NCBI Taxonomy" id="574521"/>
    <lineage>
        <taxon>Bacteria</taxon>
        <taxon>Pseudomonadati</taxon>
        <taxon>Pseudomonadota</taxon>
        <taxon>Gammaproteobacteria</taxon>
        <taxon>Enterobacterales</taxon>
        <taxon>Enterobacteriaceae</taxon>
        <taxon>Escherichia</taxon>
    </lineage>
</organism>
<evidence type="ECO:0000313" key="2">
    <source>
        <dbReference type="EMBL" id="CAS10777.1"/>
    </source>
</evidence>
<keyword evidence="3" id="KW-1185">Reference proteome</keyword>
<feature type="transmembrane region" description="Helical" evidence="1">
    <location>
        <begin position="21"/>
        <end position="41"/>
    </location>
</feature>
<evidence type="ECO:0000256" key="1">
    <source>
        <dbReference type="SAM" id="Phobius"/>
    </source>
</evidence>
<name>B7UI19_ECO27</name>
<dbReference type="EMBL" id="FM180568">
    <property type="protein sequence ID" value="CAS10777.1"/>
    <property type="molecule type" value="Genomic_DNA"/>
</dbReference>
<evidence type="ECO:0000313" key="3">
    <source>
        <dbReference type="Proteomes" id="UP000008205"/>
    </source>
</evidence>
<accession>B7UI19</accession>
<dbReference type="AlphaFoldDB" id="B7UI19"/>
<keyword evidence="1" id="KW-0472">Membrane</keyword>
<keyword evidence="1" id="KW-0812">Transmembrane</keyword>
<keyword evidence="1" id="KW-1133">Transmembrane helix</keyword>
<gene>
    <name evidence="2" type="ordered locus">E2348C_3229</name>
</gene>
<proteinExistence type="predicted"/>
<protein>
    <submittedName>
        <fullName evidence="2">Uncharacterized protein</fullName>
    </submittedName>
</protein>
<dbReference type="KEGG" id="ecg:E2348C_3229"/>
<dbReference type="Proteomes" id="UP000008205">
    <property type="component" value="Chromosome"/>
</dbReference>
<reference evidence="2 3" key="1">
    <citation type="journal article" date="2009" name="J. Bacteriol.">
        <title>Complete genome sequence and comparative genome analysis of enteropathogenic Escherichia coli O127:H6 strain E2348/69.</title>
        <authorList>
            <person name="Iguchi A."/>
            <person name="Thomson N.R."/>
            <person name="Ogura Y."/>
            <person name="Saunders D."/>
            <person name="Ooka T."/>
            <person name="Henderson I.R."/>
            <person name="Harris D."/>
            <person name="Asadulghani M."/>
            <person name="Kurokawa K."/>
            <person name="Dean P."/>
            <person name="Kenny B."/>
            <person name="Quail M.A."/>
            <person name="Thurston S."/>
            <person name="Dougan G."/>
            <person name="Hayashi T."/>
            <person name="Parkhill J."/>
            <person name="Frankel G."/>
        </authorList>
    </citation>
    <scope>NUCLEOTIDE SEQUENCE [LARGE SCALE GENOMIC DNA]</scope>
    <source>
        <strain evidence="3">E2348/69 / EPEC</strain>
    </source>
</reference>
<sequence length="77" mass="8772">MLDEHSNYAQALAVLSLKSDIIRHFFCCVAQLFLVGINQIITDDGQRVLGKIRQNATGSHRRVRMDLSLYAENKCHK</sequence>